<dbReference type="PANTHER" id="PTHR34958:SF1">
    <property type="entry name" value="ARMADILLO-LIKE HELICAL DOMAIN-CONTAINING PROTEIN"/>
    <property type="match status" value="1"/>
</dbReference>
<evidence type="ECO:0000256" key="1">
    <source>
        <dbReference type="SAM" id="MobiDB-lite"/>
    </source>
</evidence>
<feature type="region of interest" description="Disordered" evidence="1">
    <location>
        <begin position="1"/>
        <end position="129"/>
    </location>
</feature>
<sequence length="718" mass="80587">MTKPASIEQVTKSPRSPKAASFPDFPEKKQSLPDTGSGPLLAGEENVSPKKATHPTRPPVITTASTAASPSITPPSTSPTPSSRSHPMNRSRSKNKLPQVAASHSHGVMGTPRTHSPTPSTGVAPGRSISPYALRGTSATFSTSVEKLPQEPRKPQPLFVRLHGLNIIFNLCIHANIISPISMETCSNPMEQTHAMLNHLRRVLSRVITAACYYREANSRVLEWMLKCFLALNTVNGVVMKNVLVSMTDSRFVPLCLDHINTNNMALSQTLSLLLVNYVIPSSKTLSQAALLRIGGWRYIAQKYIESHSLKARDNYFVILYDLVFSNLLQENIVTKQDQDQSHFLLRLLRSVDFSQHATVLFKWIPKDVVQDTTQFLSRQHSRLLRTSQPMVPATFDTKIAAHLINSFVSLGRSYQHLAPNFHQLYKEIMKDRTGFDEKAEKLYKCIAVGTDLDLHNSSSVLFAMRYHKYDSSPTKAEHILRSVPKFCSRLASSDIPRVRDTLIRTTDRLILALSYRLLDTWDEALAREICEIFNTDCQDVLAATKGSQGVLGLVDLLFSLLVNNAWDSLQSPQLRENLGDRDSIFRLVVLGKCAVNSRLLSYVRIDMLCKLFQRLSSKRDGDMKTAVLVLIIRKCSTNSKDFNAVGLDYFRNMVESRHPEVALLASSFLLHQIQVQHPEQHKAIINQMLSVAKETENFTLMENQYLQIRAISPKETT</sequence>
<feature type="compositionally biased region" description="Low complexity" evidence="1">
    <location>
        <begin position="59"/>
        <end position="71"/>
    </location>
</feature>
<evidence type="ECO:0000313" key="2">
    <source>
        <dbReference type="EMBL" id="CAE2320632.1"/>
    </source>
</evidence>
<reference evidence="2" key="1">
    <citation type="submission" date="2021-01" db="EMBL/GenBank/DDBJ databases">
        <authorList>
            <person name="Corre E."/>
            <person name="Pelletier E."/>
            <person name="Niang G."/>
            <person name="Scheremetjew M."/>
            <person name="Finn R."/>
            <person name="Kale V."/>
            <person name="Holt S."/>
            <person name="Cochrane G."/>
            <person name="Meng A."/>
            <person name="Brown T."/>
            <person name="Cohen L."/>
        </authorList>
    </citation>
    <scope>NUCLEOTIDE SEQUENCE</scope>
    <source>
        <strain evidence="2">SoJaBio B1-5/56/2</strain>
    </source>
</reference>
<proteinExistence type="predicted"/>
<name>A0A7S4P1C3_9EUKA</name>
<protein>
    <submittedName>
        <fullName evidence="2">Uncharacterized protein</fullName>
    </submittedName>
</protein>
<organism evidence="2">
    <name type="scientific">Paramoeba aestuarina</name>
    <dbReference type="NCBI Taxonomy" id="180227"/>
    <lineage>
        <taxon>Eukaryota</taxon>
        <taxon>Amoebozoa</taxon>
        <taxon>Discosea</taxon>
        <taxon>Flabellinia</taxon>
        <taxon>Dactylopodida</taxon>
        <taxon>Paramoebidae</taxon>
        <taxon>Paramoeba</taxon>
    </lineage>
</organism>
<gene>
    <name evidence="2" type="ORF">NAES01612_LOCUS17874</name>
</gene>
<accession>A0A7S4P1C3</accession>
<dbReference type="PANTHER" id="PTHR34958">
    <property type="entry name" value="CONDITIONAL LOSS-OF-GROWTH 1"/>
    <property type="match status" value="1"/>
</dbReference>
<dbReference type="EMBL" id="HBKR01027338">
    <property type="protein sequence ID" value="CAE2320632.1"/>
    <property type="molecule type" value="Transcribed_RNA"/>
</dbReference>
<dbReference type="AlphaFoldDB" id="A0A7S4P1C3"/>